<dbReference type="Proteomes" id="UP000178367">
    <property type="component" value="Unassembled WGS sequence"/>
</dbReference>
<proteinExistence type="predicted"/>
<evidence type="ECO:0000313" key="2">
    <source>
        <dbReference type="EMBL" id="OGF25068.1"/>
    </source>
</evidence>
<feature type="transmembrane region" description="Helical" evidence="1">
    <location>
        <begin position="29"/>
        <end position="57"/>
    </location>
</feature>
<name>A0A1F5SED7_9BACT</name>
<keyword evidence="1" id="KW-1133">Transmembrane helix</keyword>
<dbReference type="EMBL" id="MFGB01000023">
    <property type="protein sequence ID" value="OGF25068.1"/>
    <property type="molecule type" value="Genomic_DNA"/>
</dbReference>
<sequence>MFGRIRPRGFLIDRAVFPRNFLMPADFRFFPFLSFLPLTLVGPGFGLFYFSCLTVFVSTNLMDQS</sequence>
<dbReference type="AlphaFoldDB" id="A0A1F5SED7"/>
<keyword evidence="1" id="KW-0812">Transmembrane</keyword>
<protein>
    <submittedName>
        <fullName evidence="2">Uncharacterized protein</fullName>
    </submittedName>
</protein>
<accession>A0A1F5SED7</accession>
<comment type="caution">
    <text evidence="2">The sequence shown here is derived from an EMBL/GenBank/DDBJ whole genome shotgun (WGS) entry which is preliminary data.</text>
</comment>
<evidence type="ECO:0000256" key="1">
    <source>
        <dbReference type="SAM" id="Phobius"/>
    </source>
</evidence>
<reference evidence="2 3" key="1">
    <citation type="journal article" date="2016" name="Nat. Commun.">
        <title>Thousands of microbial genomes shed light on interconnected biogeochemical processes in an aquifer system.</title>
        <authorList>
            <person name="Anantharaman K."/>
            <person name="Brown C.T."/>
            <person name="Hug L.A."/>
            <person name="Sharon I."/>
            <person name="Castelle C.J."/>
            <person name="Probst A.J."/>
            <person name="Thomas B.C."/>
            <person name="Singh A."/>
            <person name="Wilkins M.J."/>
            <person name="Karaoz U."/>
            <person name="Brodie E.L."/>
            <person name="Williams K.H."/>
            <person name="Hubbard S.S."/>
            <person name="Banfield J.F."/>
        </authorList>
    </citation>
    <scope>NUCLEOTIDE SEQUENCE [LARGE SCALE GENOMIC DNA]</scope>
</reference>
<evidence type="ECO:0000313" key="3">
    <source>
        <dbReference type="Proteomes" id="UP000178367"/>
    </source>
</evidence>
<organism evidence="2 3">
    <name type="scientific">Candidatus Falkowbacteria bacterium RIFOXYA2_FULL_47_19</name>
    <dbReference type="NCBI Taxonomy" id="1797994"/>
    <lineage>
        <taxon>Bacteria</taxon>
        <taxon>Candidatus Falkowiibacteriota</taxon>
    </lineage>
</organism>
<keyword evidence="1" id="KW-0472">Membrane</keyword>
<gene>
    <name evidence="2" type="ORF">A2227_07000</name>
</gene>